<feature type="region of interest" description="Disordered" evidence="3">
    <location>
        <begin position="40"/>
        <end position="70"/>
    </location>
</feature>
<keyword evidence="6" id="KW-1185">Reference proteome</keyword>
<dbReference type="STRING" id="402676.B6JY22"/>
<dbReference type="InterPro" id="IPR036322">
    <property type="entry name" value="WD40_repeat_dom_sf"/>
</dbReference>
<dbReference type="GeneID" id="7051439"/>
<organism evidence="4 6">
    <name type="scientific">Schizosaccharomyces japonicus (strain yFS275 / FY16936)</name>
    <name type="common">Fission yeast</name>
    <dbReference type="NCBI Taxonomy" id="402676"/>
    <lineage>
        <taxon>Eukaryota</taxon>
        <taxon>Fungi</taxon>
        <taxon>Dikarya</taxon>
        <taxon>Ascomycota</taxon>
        <taxon>Taphrinomycotina</taxon>
        <taxon>Schizosaccharomycetes</taxon>
        <taxon>Schizosaccharomycetales</taxon>
        <taxon>Schizosaccharomycetaceae</taxon>
        <taxon>Schizosaccharomyces</taxon>
    </lineage>
</organism>
<sequence>MVAPHIPGFVFDEARNRYFRLQSATQANPSSMEYTVQHVRQVGREQKRKRKANQVKRQEEKKNKKPPPTMYSMLLNRSLGGTMCKERIQTKFLDTKSTVQFSNMTPQDSITHMATPETSSEILLVGTQAGLVCATKILEELRSTDPETTRLSLSAFDLSFSQTGISSVQISEDGNAFWTTKASGNASSKAFFSRVNFLNELEVQSLTTVSTELIADIQCSYKIRSSNSFALGGCNRIALFDAHAQSMSNILHTKSEVFSLQGMHDANTAMLYAGLRNRNVLAIDTRQSNRRRAAVLCRHVSSVCNMRVVTPSQPKIIVCGLDCKMALYDLRFIREHKSEPLVQYVGYGNEYQRVTPLSVDETNTTILAAGEKNVVRFWSLEDPLFNTEHVLNSPDQISASSSTWFNDTSRDEKGWMVSAGSQIQIFV</sequence>
<dbReference type="OMA" id="TESKAHM"/>
<dbReference type="JaponicusDB" id="SJAG_01480">
    <property type="gene designation" value="wdr21"/>
</dbReference>
<dbReference type="Gene3D" id="2.130.10.10">
    <property type="entry name" value="YVTN repeat-like/Quinoprotein amine dehydrogenase"/>
    <property type="match status" value="1"/>
</dbReference>
<reference evidence="4 6" key="1">
    <citation type="journal article" date="2011" name="Science">
        <title>Comparative functional genomics of the fission yeasts.</title>
        <authorList>
            <person name="Rhind N."/>
            <person name="Chen Z."/>
            <person name="Yassour M."/>
            <person name="Thompson D.A."/>
            <person name="Haas B.J."/>
            <person name="Habib N."/>
            <person name="Wapinski I."/>
            <person name="Roy S."/>
            <person name="Lin M.F."/>
            <person name="Heiman D.I."/>
            <person name="Young S.K."/>
            <person name="Furuya K."/>
            <person name="Guo Y."/>
            <person name="Pidoux A."/>
            <person name="Chen H.M."/>
            <person name="Robbertse B."/>
            <person name="Goldberg J.M."/>
            <person name="Aoki K."/>
            <person name="Bayne E.H."/>
            <person name="Berlin A.M."/>
            <person name="Desjardins C.A."/>
            <person name="Dobbs E."/>
            <person name="Dukaj L."/>
            <person name="Fan L."/>
            <person name="FitzGerald M.G."/>
            <person name="French C."/>
            <person name="Gujja S."/>
            <person name="Hansen K."/>
            <person name="Keifenheim D."/>
            <person name="Levin J.Z."/>
            <person name="Mosher R.A."/>
            <person name="Mueller C.A."/>
            <person name="Pfiffner J."/>
            <person name="Priest M."/>
            <person name="Russ C."/>
            <person name="Smialowska A."/>
            <person name="Swoboda P."/>
            <person name="Sykes S.M."/>
            <person name="Vaughn M."/>
            <person name="Vengrova S."/>
            <person name="Yoder R."/>
            <person name="Zeng Q."/>
            <person name="Allshire R."/>
            <person name="Baulcombe D."/>
            <person name="Birren B.W."/>
            <person name="Brown W."/>
            <person name="Ekwall K."/>
            <person name="Kellis M."/>
            <person name="Leatherwood J."/>
            <person name="Levin H."/>
            <person name="Margalit H."/>
            <person name="Martienssen R."/>
            <person name="Nieduszynski C.A."/>
            <person name="Spatafora J.W."/>
            <person name="Friedman N."/>
            <person name="Dalgaard J.Z."/>
            <person name="Baumann P."/>
            <person name="Niki H."/>
            <person name="Regev A."/>
            <person name="Nusbaum C."/>
        </authorList>
    </citation>
    <scope>NUCLEOTIDE SEQUENCE [LARGE SCALE GENOMIC DNA]</scope>
    <source>
        <strain evidence="6">yFS275 / FY16936</strain>
    </source>
</reference>
<keyword evidence="2" id="KW-0677">Repeat</keyword>
<evidence type="ECO:0000313" key="6">
    <source>
        <dbReference type="Proteomes" id="UP000001744"/>
    </source>
</evidence>
<dbReference type="VEuPathDB" id="FungiDB:SJAG_01480"/>
<evidence type="ECO:0000256" key="3">
    <source>
        <dbReference type="SAM" id="MobiDB-lite"/>
    </source>
</evidence>
<evidence type="ECO:0000313" key="4">
    <source>
        <dbReference type="EMBL" id="EEB06440.1"/>
    </source>
</evidence>
<dbReference type="Proteomes" id="UP000001744">
    <property type="component" value="Unassembled WGS sequence"/>
</dbReference>
<proteinExistence type="predicted"/>
<dbReference type="PANTHER" id="PTHR44472:SF1">
    <property type="entry name" value="DDB1 AND CUL4 ASSOCIATED FACTOR 4"/>
    <property type="match status" value="1"/>
</dbReference>
<dbReference type="RefSeq" id="XP_002172733.1">
    <property type="nucleotide sequence ID" value="XM_002172697.1"/>
</dbReference>
<dbReference type="AlphaFoldDB" id="B6JY22"/>
<dbReference type="EMBL" id="KE651168">
    <property type="protein sequence ID" value="EEB06440.1"/>
    <property type="molecule type" value="Genomic_DNA"/>
</dbReference>
<dbReference type="PANTHER" id="PTHR44472">
    <property type="entry name" value="DDB1- AND CUL4-ASSOCIATED FACTOR 4-RELATED"/>
    <property type="match status" value="1"/>
</dbReference>
<evidence type="ECO:0000313" key="5">
    <source>
        <dbReference type="JaponicusDB" id="SJAG_01480"/>
    </source>
</evidence>
<name>B6JY22_SCHJY</name>
<dbReference type="InterPro" id="IPR052254">
    <property type="entry name" value="CUL4-DDB1_E3_ligase_receptor"/>
</dbReference>
<gene>
    <name evidence="5" type="primary">wdr21</name>
    <name evidence="4" type="ORF">SJAG_01480</name>
</gene>
<dbReference type="SUPFAM" id="SSF50978">
    <property type="entry name" value="WD40 repeat-like"/>
    <property type="match status" value="1"/>
</dbReference>
<protein>
    <submittedName>
        <fullName evidence="4">WDR21 family WD repeat protein</fullName>
    </submittedName>
</protein>
<dbReference type="InterPro" id="IPR015943">
    <property type="entry name" value="WD40/YVTN_repeat-like_dom_sf"/>
</dbReference>
<dbReference type="HOGENOM" id="CLU_049928_0_0_1"/>
<dbReference type="Pfam" id="PF23761">
    <property type="entry name" value="Beta-prop_DCAF4"/>
    <property type="match status" value="1"/>
</dbReference>
<evidence type="ECO:0000256" key="1">
    <source>
        <dbReference type="ARBA" id="ARBA00022574"/>
    </source>
</evidence>
<dbReference type="eggNOG" id="KOG2695">
    <property type="taxonomic scope" value="Eukaryota"/>
</dbReference>
<accession>B6JY22</accession>
<keyword evidence="1" id="KW-0853">WD repeat</keyword>
<dbReference type="GO" id="GO:0080008">
    <property type="term" value="C:Cul4-RING E3 ubiquitin ligase complex"/>
    <property type="evidence" value="ECO:0000318"/>
    <property type="project" value="GO_Central"/>
</dbReference>
<dbReference type="OrthoDB" id="128867at2759"/>
<evidence type="ECO:0000256" key="2">
    <source>
        <dbReference type="ARBA" id="ARBA00022737"/>
    </source>
</evidence>